<feature type="transmembrane region" description="Helical" evidence="7">
    <location>
        <begin position="436"/>
        <end position="458"/>
    </location>
</feature>
<comment type="cofactor">
    <cofactor evidence="7">
        <name>heme b</name>
        <dbReference type="ChEBI" id="CHEBI:60344"/>
    </cofactor>
    <text evidence="7">Binds 1 heme b (iron(II)-protoporphyrin IX) group per subunit.</text>
</comment>
<dbReference type="NCBIfam" id="NF040998">
    <property type="entry name" value="MamZ"/>
    <property type="match status" value="1"/>
</dbReference>
<dbReference type="InterPro" id="IPR036259">
    <property type="entry name" value="MFS_trans_sf"/>
</dbReference>
<feature type="transmembrane region" description="Helical" evidence="7">
    <location>
        <begin position="542"/>
        <end position="560"/>
    </location>
</feature>
<feature type="transmembrane region" description="Helical" evidence="7">
    <location>
        <begin position="264"/>
        <end position="289"/>
    </location>
</feature>
<comment type="caution">
    <text evidence="7">Lacks conserved residue(s) required for the propagation of feature annotation.</text>
</comment>
<dbReference type="NCBIfam" id="NF040986">
    <property type="entry name" value="MamH"/>
    <property type="match status" value="1"/>
</dbReference>
<dbReference type="PANTHER" id="PTHR36964">
    <property type="entry name" value="PROTEIN-METHIONINE-SULFOXIDE REDUCTASE HEME-BINDING SUBUNIT MSRQ"/>
    <property type="match status" value="1"/>
</dbReference>
<feature type="transmembrane region" description="Helical" evidence="7">
    <location>
        <begin position="179"/>
        <end position="199"/>
    </location>
</feature>
<evidence type="ECO:0000313" key="9">
    <source>
        <dbReference type="EMBL" id="CRH04743.1"/>
    </source>
</evidence>
<keyword evidence="7" id="KW-0285">Flavoprotein</keyword>
<feature type="transmembrane region" description="Helical" evidence="7">
    <location>
        <begin position="235"/>
        <end position="252"/>
    </location>
</feature>
<dbReference type="GO" id="GO:0005886">
    <property type="term" value="C:plasma membrane"/>
    <property type="evidence" value="ECO:0007669"/>
    <property type="project" value="UniProtKB-SubCell"/>
</dbReference>
<dbReference type="Gene3D" id="1.20.1250.20">
    <property type="entry name" value="MFS general substrate transporter like domains"/>
    <property type="match status" value="1"/>
</dbReference>
<reference evidence="9" key="1">
    <citation type="submission" date="2015-04" db="EMBL/GenBank/DDBJ databases">
        <authorList>
            <person name="Syromyatnikov M.Y."/>
            <person name="Popov V.N."/>
        </authorList>
    </citation>
    <scope>NUCLEOTIDE SEQUENCE</scope>
    <source>
        <strain evidence="9">MO-1</strain>
    </source>
</reference>
<feature type="transmembrane region" description="Helical" evidence="7">
    <location>
        <begin position="363"/>
        <end position="383"/>
    </location>
</feature>
<keyword evidence="7" id="KW-0249">Electron transport</keyword>
<name>A0A1S7LEA0_MAGMO</name>
<dbReference type="GO" id="GO:0022857">
    <property type="term" value="F:transmembrane transporter activity"/>
    <property type="evidence" value="ECO:0007669"/>
    <property type="project" value="InterPro"/>
</dbReference>
<protein>
    <recommendedName>
        <fullName evidence="7">Protein-methionine-sulfoxide reductase heme-binding subunit MsrQ</fullName>
    </recommendedName>
    <alternativeName>
        <fullName evidence="7">Flavocytochrome MsrQ</fullName>
    </alternativeName>
</protein>
<keyword evidence="5 7" id="KW-0408">Iron</keyword>
<dbReference type="InterPro" id="IPR022837">
    <property type="entry name" value="MsrQ-like"/>
</dbReference>
<sequence>MISLPHHFRTEHTLYLLSVMSTLAIALAVGIQPLFLDEVLKIPFEKAGTINAHLTVVTEIISLFIVAYSGFRYGRSGRARLIFFGFLFILIGSLLAPWSGRLQLAMGVGGLAFYYLMRTLISIGTNTVQLETTTWMGDVSVHDHKPKLMLGVIMMMVLGSTILYSIIMQMPHDTGTVNVVLGLPVLIGLAGALLTRYNLRRSSGPGTELKERPYDRIWELVTGDSRMQLCFAASFYTRADMIVVSLFLSLWLNSMADVVGETRLYATAHAAALMGVVGISTLLSIPVWIRFMERHSRVAALGAALALSGLGFVMLALVVNPFQWIVLLPLVIIGMGSGGALIAPKVLANDLAPKDILGPLQGLFFLTGGIGLVLLVQSGGYYFDAVGPSSPFVLMGTGNLLFMLYAVWLIRNGFDESAEHQIEPKKRKRQLDLKPMIFMASLLPLMWLVGRVLMSGYVPGNSVGQMPVGFINRYLGDWAFNFLLFSLAIRPIYEITGVKKLAQYSRMIGLYAFFYALLHVLTYVWLEWVFNWHEILDDVAKRSFVLLGVVAFLIMLVLSATSHNQIIRKMGGKPWKKLHKLTYAVNILVALHFILAATHENGEAYAYASLVAVLLGYRLHQAWQRRQGTTGLQRIPP</sequence>
<comment type="cofactor">
    <cofactor evidence="7">
        <name>FMN</name>
        <dbReference type="ChEBI" id="CHEBI:58210"/>
    </cofactor>
    <text evidence="7">Binds 1 FMN per subunit.</text>
</comment>
<comment type="subcellular location">
    <subcellularLocation>
        <location evidence="7">Cell membrane</location>
        <topology evidence="7">Multi-pass membrane protein</topology>
    </subcellularLocation>
    <subcellularLocation>
        <location evidence="1">Membrane</location>
        <topology evidence="1">Multi-pass membrane protein</topology>
    </subcellularLocation>
</comment>
<keyword evidence="6 7" id="KW-0472">Membrane</keyword>
<comment type="similarity">
    <text evidence="7">Belongs to the MsrQ family.</text>
</comment>
<comment type="function">
    <text evidence="7">Part of the MsrPQ system that repairs oxidized periplasmic proteins containing methionine sulfoxide residues (Met-O), using respiratory chain electrons. Thus protects these proteins from oxidative-stress damage caused by reactive species of oxygen and chlorine generated by the host defense mechanisms. MsrPQ is essential for the maintenance of envelope integrity under bleach stress, rescuing a wide series of structurally unrelated periplasmic proteins from methionine oxidation. MsrQ provides electrons for reduction to the reductase catalytic subunit MsrP, using the quinone pool of the respiratory chain.</text>
</comment>
<dbReference type="PROSITE" id="PS50850">
    <property type="entry name" value="MFS"/>
    <property type="match status" value="1"/>
</dbReference>
<evidence type="ECO:0000256" key="6">
    <source>
        <dbReference type="ARBA" id="ARBA00023136"/>
    </source>
</evidence>
<dbReference type="InterPro" id="IPR013130">
    <property type="entry name" value="Fe3_Rdtase_TM_dom"/>
</dbReference>
<keyword evidence="7" id="KW-0479">Metal-binding</keyword>
<evidence type="ECO:0000256" key="7">
    <source>
        <dbReference type="HAMAP-Rule" id="MF_01207"/>
    </source>
</evidence>
<evidence type="ECO:0000256" key="4">
    <source>
        <dbReference type="ARBA" id="ARBA00022989"/>
    </source>
</evidence>
<evidence type="ECO:0000259" key="8">
    <source>
        <dbReference type="PROSITE" id="PS50850"/>
    </source>
</evidence>
<dbReference type="EMBL" id="LO017727">
    <property type="protein sequence ID" value="CRH04743.1"/>
    <property type="molecule type" value="Genomic_DNA"/>
</dbReference>
<dbReference type="Pfam" id="PF01794">
    <property type="entry name" value="Ferric_reduct"/>
    <property type="match status" value="1"/>
</dbReference>
<feature type="transmembrane region" description="Helical" evidence="7">
    <location>
        <begin position="324"/>
        <end position="343"/>
    </location>
</feature>
<evidence type="ECO:0000256" key="3">
    <source>
        <dbReference type="ARBA" id="ARBA00022692"/>
    </source>
</evidence>
<comment type="subunit">
    <text evidence="7">Heterodimer of a catalytic subunit (MsrP) and a heme-binding subunit (MsrQ).</text>
</comment>
<accession>A0A1S7LEA0</accession>
<feature type="transmembrane region" description="Helical" evidence="7">
    <location>
        <begin position="12"/>
        <end position="35"/>
    </location>
</feature>
<feature type="transmembrane region" description="Helical" evidence="7">
    <location>
        <begin position="389"/>
        <end position="410"/>
    </location>
</feature>
<feature type="transmembrane region" description="Helical" evidence="7">
    <location>
        <begin position="148"/>
        <end position="167"/>
    </location>
</feature>
<feature type="transmembrane region" description="Helical" evidence="7">
    <location>
        <begin position="81"/>
        <end position="98"/>
    </location>
</feature>
<evidence type="ECO:0000256" key="5">
    <source>
        <dbReference type="ARBA" id="ARBA00023004"/>
    </source>
</evidence>
<gene>
    <name evidence="9" type="primary">mamZ</name>
    <name evidence="7" type="synonym">msrQ</name>
    <name evidence="9" type="ORF">MAGMO_0539</name>
</gene>
<feature type="transmembrane region" description="Helical" evidence="7">
    <location>
        <begin position="50"/>
        <end position="69"/>
    </location>
</feature>
<dbReference type="GO" id="GO:0009055">
    <property type="term" value="F:electron transfer activity"/>
    <property type="evidence" value="ECO:0007669"/>
    <property type="project" value="UniProtKB-UniRule"/>
</dbReference>
<dbReference type="GO" id="GO:0016679">
    <property type="term" value="F:oxidoreductase activity, acting on diphenols and related substances as donors"/>
    <property type="evidence" value="ECO:0007669"/>
    <property type="project" value="TreeGrafter"/>
</dbReference>
<dbReference type="GO" id="GO:0030091">
    <property type="term" value="P:protein repair"/>
    <property type="evidence" value="ECO:0007669"/>
    <property type="project" value="UniProtKB-UniRule"/>
</dbReference>
<feature type="transmembrane region" description="Helical" evidence="7">
    <location>
        <begin position="298"/>
        <end position="318"/>
    </location>
</feature>
<keyword evidence="4 7" id="KW-1133">Transmembrane helix</keyword>
<keyword evidence="3 7" id="KW-0812">Transmembrane</keyword>
<keyword evidence="7" id="KW-0349">Heme</keyword>
<evidence type="ECO:0000256" key="1">
    <source>
        <dbReference type="ARBA" id="ARBA00004141"/>
    </source>
</evidence>
<dbReference type="PANTHER" id="PTHR36964:SF1">
    <property type="entry name" value="PROTEIN-METHIONINE-SULFOXIDE REDUCTASE HEME-BINDING SUBUNIT MSRQ"/>
    <property type="match status" value="1"/>
</dbReference>
<evidence type="ECO:0000256" key="2">
    <source>
        <dbReference type="ARBA" id="ARBA00022448"/>
    </source>
</evidence>
<dbReference type="GO" id="GO:0010181">
    <property type="term" value="F:FMN binding"/>
    <property type="evidence" value="ECO:0007669"/>
    <property type="project" value="UniProtKB-UniRule"/>
</dbReference>
<feature type="domain" description="Major facilitator superfamily (MFS) profile" evidence="8">
    <location>
        <begin position="14"/>
        <end position="414"/>
    </location>
</feature>
<feature type="transmembrane region" description="Helical" evidence="7">
    <location>
        <begin position="604"/>
        <end position="620"/>
    </location>
</feature>
<feature type="transmembrane region" description="Helical" evidence="7">
    <location>
        <begin position="581"/>
        <end position="598"/>
    </location>
</feature>
<dbReference type="GO" id="GO:0020037">
    <property type="term" value="F:heme binding"/>
    <property type="evidence" value="ECO:0007669"/>
    <property type="project" value="UniProtKB-UniRule"/>
</dbReference>
<feature type="transmembrane region" description="Helical" evidence="7">
    <location>
        <begin position="508"/>
        <end position="530"/>
    </location>
</feature>
<keyword evidence="2 7" id="KW-0813">Transport</keyword>
<organism evidence="9">
    <name type="scientific">Magnetococcus massalia (strain MO-1)</name>
    <dbReference type="NCBI Taxonomy" id="451514"/>
    <lineage>
        <taxon>Bacteria</taxon>
        <taxon>Pseudomonadati</taxon>
        <taxon>Pseudomonadota</taxon>
        <taxon>Magnetococcia</taxon>
        <taxon>Magnetococcales</taxon>
        <taxon>Magnetococcaceae</taxon>
        <taxon>Magnetococcus</taxon>
    </lineage>
</organism>
<dbReference type="GO" id="GO:0046872">
    <property type="term" value="F:metal ion binding"/>
    <property type="evidence" value="ECO:0007669"/>
    <property type="project" value="UniProtKB-KW"/>
</dbReference>
<dbReference type="AlphaFoldDB" id="A0A1S7LEA0"/>
<dbReference type="HAMAP" id="MF_01207">
    <property type="entry name" value="MsrQ"/>
    <property type="match status" value="1"/>
</dbReference>
<feature type="transmembrane region" description="Helical" evidence="7">
    <location>
        <begin position="104"/>
        <end position="128"/>
    </location>
</feature>
<keyword evidence="7" id="KW-1003">Cell membrane</keyword>
<dbReference type="SUPFAM" id="SSF103473">
    <property type="entry name" value="MFS general substrate transporter"/>
    <property type="match status" value="1"/>
</dbReference>
<proteinExistence type="inferred from homology"/>
<feature type="transmembrane region" description="Helical" evidence="7">
    <location>
        <begin position="478"/>
        <end position="496"/>
    </location>
</feature>
<dbReference type="InterPro" id="IPR020846">
    <property type="entry name" value="MFS_dom"/>
</dbReference>
<keyword evidence="7" id="KW-0288">FMN</keyword>